<evidence type="ECO:0008006" key="5">
    <source>
        <dbReference type="Google" id="ProtNLM"/>
    </source>
</evidence>
<gene>
    <name evidence="3" type="ORF">FM114_15355</name>
</gene>
<evidence type="ECO:0000256" key="2">
    <source>
        <dbReference type="SAM" id="MobiDB-lite"/>
    </source>
</evidence>
<evidence type="ECO:0000256" key="1">
    <source>
        <dbReference type="SAM" id="Coils"/>
    </source>
</evidence>
<dbReference type="Proteomes" id="UP000188342">
    <property type="component" value="Unassembled WGS sequence"/>
</dbReference>
<keyword evidence="4" id="KW-1185">Reference proteome</keyword>
<dbReference type="AlphaFoldDB" id="A0A1R4KK50"/>
<dbReference type="OrthoDB" id="3224137at2"/>
<evidence type="ECO:0000313" key="3">
    <source>
        <dbReference type="EMBL" id="SJN44736.1"/>
    </source>
</evidence>
<dbReference type="Pfam" id="PF09903">
    <property type="entry name" value="DUF2130"/>
    <property type="match status" value="1"/>
</dbReference>
<dbReference type="EMBL" id="FUKQ01000059">
    <property type="protein sequence ID" value="SJN44736.1"/>
    <property type="molecule type" value="Genomic_DNA"/>
</dbReference>
<reference evidence="3 4" key="1">
    <citation type="submission" date="2017-02" db="EMBL/GenBank/DDBJ databases">
        <authorList>
            <person name="Peterson S.W."/>
        </authorList>
    </citation>
    <scope>NUCLEOTIDE SEQUENCE [LARGE SCALE GENOMIC DNA]</scope>
    <source>
        <strain evidence="3 4">LSP_Lj1</strain>
    </source>
</reference>
<feature type="coiled-coil region" evidence="1">
    <location>
        <begin position="52"/>
        <end position="105"/>
    </location>
</feature>
<sequence>MTDIICPECHTAFSPDGASYAQLVKQVHDHEFSAALEERLKVDIELAVTKAQAEADKQRAKVAEQLAAAKKELADAKKLAKSEYALQLKETEAAKDAEIQRLKAELTAREDKEQLAVSEAVRAIEKDRDKAVMDVERIAHDKELSEKTLKEKYDVQIRELDAQIKQARDYKARLSTKMLGETLEQHCENSFENVRAMGFPRASFEKDNDARGGSKGDFIFRDFDDEDVEFISIMFEMKNESDTTATKHKNKDFYAKLDKDRTEKNCEYAVLVSMLEGDNEHFNSGIVEVPGYSKMYVVRPQFFLAIISLLRNAARGAADYKKELELVKAQNIDITSFEKDLETFKTAFGKNYDLASRRFTTAIDEIDKSIDHLQKTKEALLGADRNLRLANDKAQEVTVKKLTRKNPTMKAKFDELKASQPALSAPDAKGPTAA</sequence>
<keyword evidence="1" id="KW-0175">Coiled coil</keyword>
<dbReference type="PIRSF" id="PIRSF005850">
    <property type="entry name" value="UCP005850"/>
    <property type="match status" value="1"/>
</dbReference>
<organism evidence="3 4">
    <name type="scientific">Luteococcus japonicus LSP_Lj1</name>
    <dbReference type="NCBI Taxonomy" id="1255658"/>
    <lineage>
        <taxon>Bacteria</taxon>
        <taxon>Bacillati</taxon>
        <taxon>Actinomycetota</taxon>
        <taxon>Actinomycetes</taxon>
        <taxon>Propionibacteriales</taxon>
        <taxon>Propionibacteriaceae</taxon>
        <taxon>Luteococcus</taxon>
    </lineage>
</organism>
<feature type="region of interest" description="Disordered" evidence="2">
    <location>
        <begin position="410"/>
        <end position="434"/>
    </location>
</feature>
<feature type="coiled-coil region" evidence="1">
    <location>
        <begin position="150"/>
        <end position="177"/>
    </location>
</feature>
<dbReference type="STRING" id="1255658.FM114_15355"/>
<proteinExistence type="predicted"/>
<evidence type="ECO:0000313" key="4">
    <source>
        <dbReference type="Proteomes" id="UP000188342"/>
    </source>
</evidence>
<protein>
    <recommendedName>
        <fullName evidence="5">DUF2130 domain-containing protein</fullName>
    </recommendedName>
</protein>
<accession>A0A1R4KK50</accession>
<dbReference type="RefSeq" id="WP_094766012.1">
    <property type="nucleotide sequence ID" value="NZ_FUKQ01000059.1"/>
</dbReference>
<name>A0A1R4KK50_9ACTN</name>
<dbReference type="InterPro" id="IPR019219">
    <property type="entry name" value="DUF2130"/>
</dbReference>